<dbReference type="Proteomes" id="UP000887159">
    <property type="component" value="Unassembled WGS sequence"/>
</dbReference>
<evidence type="ECO:0000313" key="1">
    <source>
        <dbReference type="EMBL" id="GFY09272.1"/>
    </source>
</evidence>
<proteinExistence type="predicted"/>
<dbReference type="EMBL" id="BMAU01021288">
    <property type="protein sequence ID" value="GFY09272.1"/>
    <property type="molecule type" value="Genomic_DNA"/>
</dbReference>
<organism evidence="1 2">
    <name type="scientific">Trichonephila clavipes</name>
    <name type="common">Golden silk orbweaver</name>
    <name type="synonym">Nephila clavipes</name>
    <dbReference type="NCBI Taxonomy" id="2585209"/>
    <lineage>
        <taxon>Eukaryota</taxon>
        <taxon>Metazoa</taxon>
        <taxon>Ecdysozoa</taxon>
        <taxon>Arthropoda</taxon>
        <taxon>Chelicerata</taxon>
        <taxon>Arachnida</taxon>
        <taxon>Araneae</taxon>
        <taxon>Araneomorphae</taxon>
        <taxon>Entelegynae</taxon>
        <taxon>Araneoidea</taxon>
        <taxon>Nephilidae</taxon>
        <taxon>Trichonephila</taxon>
    </lineage>
</organism>
<gene>
    <name evidence="1" type="ORF">TNCV_775471</name>
</gene>
<accession>A0A8X6S8B9</accession>
<comment type="caution">
    <text evidence="1">The sequence shown here is derived from an EMBL/GenBank/DDBJ whole genome shotgun (WGS) entry which is preliminary data.</text>
</comment>
<sequence>MSHQEKKRKHINSLQSLNDAIHWSPSTIREPGHHVAPTGGEQVADACCLTSELGYFYSKTSPMPRDEASVVICSSAFGSGSAKTGGFNMASLISSNASCVSDVHSNGVSFLKDSLMEVLVLRNF</sequence>
<keyword evidence="2" id="KW-1185">Reference proteome</keyword>
<name>A0A8X6S8B9_TRICX</name>
<reference evidence="1" key="1">
    <citation type="submission" date="2020-08" db="EMBL/GenBank/DDBJ databases">
        <title>Multicomponent nature underlies the extraordinary mechanical properties of spider dragline silk.</title>
        <authorList>
            <person name="Kono N."/>
            <person name="Nakamura H."/>
            <person name="Mori M."/>
            <person name="Yoshida Y."/>
            <person name="Ohtoshi R."/>
            <person name="Malay A.D."/>
            <person name="Moran D.A.P."/>
            <person name="Tomita M."/>
            <person name="Numata K."/>
            <person name="Arakawa K."/>
        </authorList>
    </citation>
    <scope>NUCLEOTIDE SEQUENCE</scope>
</reference>
<dbReference type="AlphaFoldDB" id="A0A8X6S8B9"/>
<evidence type="ECO:0000313" key="2">
    <source>
        <dbReference type="Proteomes" id="UP000887159"/>
    </source>
</evidence>
<protein>
    <submittedName>
        <fullName evidence="1">Uncharacterized protein</fullName>
    </submittedName>
</protein>